<organism evidence="1 2">
    <name type="scientific">Rubripirellula tenax</name>
    <dbReference type="NCBI Taxonomy" id="2528015"/>
    <lineage>
        <taxon>Bacteria</taxon>
        <taxon>Pseudomonadati</taxon>
        <taxon>Planctomycetota</taxon>
        <taxon>Planctomycetia</taxon>
        <taxon>Pirellulales</taxon>
        <taxon>Pirellulaceae</taxon>
        <taxon>Rubripirellula</taxon>
    </lineage>
</organism>
<proteinExistence type="predicted"/>
<protein>
    <submittedName>
        <fullName evidence="1">Uncharacterized protein</fullName>
    </submittedName>
</protein>
<dbReference type="Proteomes" id="UP000318288">
    <property type="component" value="Unassembled WGS sequence"/>
</dbReference>
<reference evidence="1 2" key="1">
    <citation type="submission" date="2019-02" db="EMBL/GenBank/DDBJ databases">
        <title>Deep-cultivation of Planctomycetes and their phenomic and genomic characterization uncovers novel biology.</title>
        <authorList>
            <person name="Wiegand S."/>
            <person name="Jogler M."/>
            <person name="Boedeker C."/>
            <person name="Pinto D."/>
            <person name="Vollmers J."/>
            <person name="Rivas-Marin E."/>
            <person name="Kohn T."/>
            <person name="Peeters S.H."/>
            <person name="Heuer A."/>
            <person name="Rast P."/>
            <person name="Oberbeckmann S."/>
            <person name="Bunk B."/>
            <person name="Jeske O."/>
            <person name="Meyerdierks A."/>
            <person name="Storesund J.E."/>
            <person name="Kallscheuer N."/>
            <person name="Luecker S."/>
            <person name="Lage O.M."/>
            <person name="Pohl T."/>
            <person name="Merkel B.J."/>
            <person name="Hornburger P."/>
            <person name="Mueller R.-W."/>
            <person name="Bruemmer F."/>
            <person name="Labrenz M."/>
            <person name="Spormann A.M."/>
            <person name="Op Den Camp H."/>
            <person name="Overmann J."/>
            <person name="Amann R."/>
            <person name="Jetten M.S.M."/>
            <person name="Mascher T."/>
            <person name="Medema M.H."/>
            <person name="Devos D.P."/>
            <person name="Kaster A.-K."/>
            <person name="Ovreas L."/>
            <person name="Rohde M."/>
            <person name="Galperin M.Y."/>
            <person name="Jogler C."/>
        </authorList>
    </citation>
    <scope>NUCLEOTIDE SEQUENCE [LARGE SCALE GENOMIC DNA]</scope>
    <source>
        <strain evidence="1 2">Poly51</strain>
    </source>
</reference>
<sequence>MNNQRTLSIQSLQHRQLMAADVVLGNANLEPLAAEVSTASFQTSGSGESLVKATHFAGQTSGSGRVISSFAGQTTGSGRITRFQAAKIDAAMTDLPNDKFGFLTTGLAGDDIGAV</sequence>
<evidence type="ECO:0000313" key="2">
    <source>
        <dbReference type="Proteomes" id="UP000318288"/>
    </source>
</evidence>
<comment type="caution">
    <text evidence="1">The sequence shown here is derived from an EMBL/GenBank/DDBJ whole genome shotgun (WGS) entry which is preliminary data.</text>
</comment>
<dbReference type="AlphaFoldDB" id="A0A5C6E9X7"/>
<evidence type="ECO:0000313" key="1">
    <source>
        <dbReference type="EMBL" id="TWU44757.1"/>
    </source>
</evidence>
<dbReference type="RefSeq" id="WP_146462248.1">
    <property type="nucleotide sequence ID" value="NZ_SJPW01000009.1"/>
</dbReference>
<keyword evidence="2" id="KW-1185">Reference proteome</keyword>
<gene>
    <name evidence="1" type="ORF">Poly51_58230</name>
</gene>
<name>A0A5C6E9X7_9BACT</name>
<accession>A0A5C6E9X7</accession>
<dbReference type="EMBL" id="SJPW01000009">
    <property type="protein sequence ID" value="TWU44757.1"/>
    <property type="molecule type" value="Genomic_DNA"/>
</dbReference>